<dbReference type="EMBL" id="JAQQWP010000006">
    <property type="protein sequence ID" value="KAK8114505.1"/>
    <property type="molecule type" value="Genomic_DNA"/>
</dbReference>
<evidence type="ECO:0000313" key="1">
    <source>
        <dbReference type="EMBL" id="KAK8114505.1"/>
    </source>
</evidence>
<organism evidence="1 2">
    <name type="scientific">Apiospora kogelbergensis</name>
    <dbReference type="NCBI Taxonomy" id="1337665"/>
    <lineage>
        <taxon>Eukaryota</taxon>
        <taxon>Fungi</taxon>
        <taxon>Dikarya</taxon>
        <taxon>Ascomycota</taxon>
        <taxon>Pezizomycotina</taxon>
        <taxon>Sordariomycetes</taxon>
        <taxon>Xylariomycetidae</taxon>
        <taxon>Amphisphaeriales</taxon>
        <taxon>Apiosporaceae</taxon>
        <taxon>Apiospora</taxon>
    </lineage>
</organism>
<reference evidence="1 2" key="1">
    <citation type="submission" date="2023-01" db="EMBL/GenBank/DDBJ databases">
        <title>Analysis of 21 Apiospora genomes using comparative genomics revels a genus with tremendous synthesis potential of carbohydrate active enzymes and secondary metabolites.</title>
        <authorList>
            <person name="Sorensen T."/>
        </authorList>
    </citation>
    <scope>NUCLEOTIDE SEQUENCE [LARGE SCALE GENOMIC DNA]</scope>
    <source>
        <strain evidence="1 2">CBS 117206</strain>
    </source>
</reference>
<dbReference type="AlphaFoldDB" id="A0AAW0QR58"/>
<sequence length="67" mass="6763">MRPSTVVKCAAASASANGGLSESGPPRSEGCPLGSSRVTVLACTENQIMILDEAFGNRTDVGVANPL</sequence>
<dbReference type="Proteomes" id="UP001392437">
    <property type="component" value="Unassembled WGS sequence"/>
</dbReference>
<gene>
    <name evidence="1" type="ORF">PG999_006574</name>
</gene>
<evidence type="ECO:0000313" key="2">
    <source>
        <dbReference type="Proteomes" id="UP001392437"/>
    </source>
</evidence>
<protein>
    <submittedName>
        <fullName evidence="1">Uncharacterized protein</fullName>
    </submittedName>
</protein>
<comment type="caution">
    <text evidence="1">The sequence shown here is derived from an EMBL/GenBank/DDBJ whole genome shotgun (WGS) entry which is preliminary data.</text>
</comment>
<keyword evidence="2" id="KW-1185">Reference proteome</keyword>
<accession>A0AAW0QR58</accession>
<proteinExistence type="predicted"/>
<name>A0AAW0QR58_9PEZI</name>